<evidence type="ECO:0000313" key="2">
    <source>
        <dbReference type="Proteomes" id="UP001208567"/>
    </source>
</evidence>
<protein>
    <recommendedName>
        <fullName evidence="3">Serine/threonine protein kinase</fullName>
    </recommendedName>
</protein>
<organism evidence="1 2">
    <name type="scientific">Clostridium omnivorum</name>
    <dbReference type="NCBI Taxonomy" id="1604902"/>
    <lineage>
        <taxon>Bacteria</taxon>
        <taxon>Bacillati</taxon>
        <taxon>Bacillota</taxon>
        <taxon>Clostridia</taxon>
        <taxon>Eubacteriales</taxon>
        <taxon>Clostridiaceae</taxon>
        <taxon>Clostridium</taxon>
    </lineage>
</organism>
<reference evidence="1 2" key="1">
    <citation type="journal article" date="2024" name="Int. J. Syst. Evol. Microbiol.">
        <title>Clostridium omnivorum sp. nov., isolated from anoxic soil under the treatment of reductive soil disinfestation.</title>
        <authorList>
            <person name="Ueki A."/>
            <person name="Tonouchi A."/>
            <person name="Kaku N."/>
            <person name="Honma S."/>
            <person name="Ueki K."/>
        </authorList>
    </citation>
    <scope>NUCLEOTIDE SEQUENCE [LARGE SCALE GENOMIC DNA]</scope>
    <source>
        <strain evidence="1 2">E14</strain>
    </source>
</reference>
<dbReference type="InterPro" id="IPR011009">
    <property type="entry name" value="Kinase-like_dom_sf"/>
</dbReference>
<dbReference type="RefSeq" id="WP_264851122.1">
    <property type="nucleotide sequence ID" value="NZ_BRXR01000001.1"/>
</dbReference>
<dbReference type="EMBL" id="BRXR01000001">
    <property type="protein sequence ID" value="GLC31798.1"/>
    <property type="molecule type" value="Genomic_DNA"/>
</dbReference>
<evidence type="ECO:0000313" key="1">
    <source>
        <dbReference type="EMBL" id="GLC31798.1"/>
    </source>
</evidence>
<evidence type="ECO:0008006" key="3">
    <source>
        <dbReference type="Google" id="ProtNLM"/>
    </source>
</evidence>
<dbReference type="Proteomes" id="UP001208567">
    <property type="component" value="Unassembled WGS sequence"/>
</dbReference>
<comment type="caution">
    <text evidence="1">The sequence shown here is derived from an EMBL/GenBank/DDBJ whole genome shotgun (WGS) entry which is preliminary data.</text>
</comment>
<dbReference type="Gene3D" id="1.10.510.10">
    <property type="entry name" value="Transferase(Phosphotransferase) domain 1"/>
    <property type="match status" value="1"/>
</dbReference>
<keyword evidence="2" id="KW-1185">Reference proteome</keyword>
<name>A0ABQ5N968_9CLOT</name>
<gene>
    <name evidence="1" type="ORF">bsdE14_32080</name>
</gene>
<dbReference type="SUPFAM" id="SSF56112">
    <property type="entry name" value="Protein kinase-like (PK-like)"/>
    <property type="match status" value="1"/>
</dbReference>
<sequence>MGITKYYNDLNINKLELLGAGTQGKVYRIDNKRCLKIFKSKKQCKEELKTLIIAQGDTHFPVLYHFGEDYIVRECIEGTELNEYLLSHKLTPELIFKLIGLYEAMFKVGYTRLDAAIFHVFVTPEGELKLIDTAKAMKKEAEIPSLLISGIEKAGYKEELFDFLKSNRSDLYEVWRKYTRINYKKMS</sequence>
<accession>A0ABQ5N968</accession>
<proteinExistence type="predicted"/>